<dbReference type="AlphaFoldDB" id="A0A498CRJ1"/>
<name>A0A498CRJ1_9FIRM</name>
<evidence type="ECO:0008006" key="4">
    <source>
        <dbReference type="Google" id="ProtNLM"/>
    </source>
</evidence>
<evidence type="ECO:0000313" key="2">
    <source>
        <dbReference type="EMBL" id="RLL12465.1"/>
    </source>
</evidence>
<dbReference type="Proteomes" id="UP000276301">
    <property type="component" value="Unassembled WGS sequence"/>
</dbReference>
<reference evidence="2 3" key="1">
    <citation type="submission" date="2018-10" db="EMBL/GenBank/DDBJ databases">
        <title>Anaerotruncus faecis sp. nov., isolated from human feces.</title>
        <authorList>
            <person name="Wang Y.-J."/>
        </authorList>
    </citation>
    <scope>NUCLEOTIDE SEQUENCE [LARGE SCALE GENOMIC DNA]</scope>
    <source>
        <strain evidence="2 3">22A2-44</strain>
    </source>
</reference>
<dbReference type="EMBL" id="RCHT01000006">
    <property type="protein sequence ID" value="RLL12465.1"/>
    <property type="molecule type" value="Genomic_DNA"/>
</dbReference>
<organism evidence="2 3">
    <name type="scientific">Anaerotruncus massiliensis</name>
    <name type="common">ex Liu et al. 2021</name>
    <dbReference type="NCBI Taxonomy" id="2321404"/>
    <lineage>
        <taxon>Bacteria</taxon>
        <taxon>Bacillati</taxon>
        <taxon>Bacillota</taxon>
        <taxon>Clostridia</taxon>
        <taxon>Eubacteriales</taxon>
        <taxon>Oscillospiraceae</taxon>
        <taxon>Anaerotruncus</taxon>
    </lineage>
</organism>
<comment type="caution">
    <text evidence="2">The sequence shown here is derived from an EMBL/GenBank/DDBJ whole genome shotgun (WGS) entry which is preliminary data.</text>
</comment>
<sequence>MGTIDNLIIKAKDLASAAGSKAQEVAEQTKVRVQAAQLKNDIDANYLKLGEIIYELRKSGAENEELINMCIEEISSQLAELDELNGRLDEMKRVLRCPECMKENPLDALYCQRCGASLKEQAPIEPEAAEAPEAPEAPAGDTPAE</sequence>
<proteinExistence type="predicted"/>
<evidence type="ECO:0000313" key="3">
    <source>
        <dbReference type="Proteomes" id="UP000276301"/>
    </source>
</evidence>
<feature type="region of interest" description="Disordered" evidence="1">
    <location>
        <begin position="122"/>
        <end position="145"/>
    </location>
</feature>
<feature type="compositionally biased region" description="Low complexity" evidence="1">
    <location>
        <begin position="123"/>
        <end position="145"/>
    </location>
</feature>
<keyword evidence="3" id="KW-1185">Reference proteome</keyword>
<accession>A0A498CRJ1</accession>
<gene>
    <name evidence="2" type="ORF">D4A47_05695</name>
</gene>
<dbReference type="RefSeq" id="WP_121586532.1">
    <property type="nucleotide sequence ID" value="NZ_RCHT01000006.1"/>
</dbReference>
<protein>
    <recommendedName>
        <fullName evidence="4">Zinc ribbon domain-containing protein</fullName>
    </recommendedName>
</protein>
<evidence type="ECO:0000256" key="1">
    <source>
        <dbReference type="SAM" id="MobiDB-lite"/>
    </source>
</evidence>